<dbReference type="AlphaFoldDB" id="A0AAE1KPV6"/>
<dbReference type="EMBL" id="JAWQEG010001619">
    <property type="protein sequence ID" value="KAK3877855.1"/>
    <property type="molecule type" value="Genomic_DNA"/>
</dbReference>
<feature type="chain" id="PRO_5041956632" evidence="1">
    <location>
        <begin position="22"/>
        <end position="259"/>
    </location>
</feature>
<protein>
    <submittedName>
        <fullName evidence="2">Uncharacterized protein</fullName>
    </submittedName>
</protein>
<evidence type="ECO:0000256" key="1">
    <source>
        <dbReference type="SAM" id="SignalP"/>
    </source>
</evidence>
<accession>A0AAE1KPV6</accession>
<organism evidence="2 3">
    <name type="scientific">Petrolisthes cinctipes</name>
    <name type="common">Flat porcelain crab</name>
    <dbReference type="NCBI Taxonomy" id="88211"/>
    <lineage>
        <taxon>Eukaryota</taxon>
        <taxon>Metazoa</taxon>
        <taxon>Ecdysozoa</taxon>
        <taxon>Arthropoda</taxon>
        <taxon>Crustacea</taxon>
        <taxon>Multicrustacea</taxon>
        <taxon>Malacostraca</taxon>
        <taxon>Eumalacostraca</taxon>
        <taxon>Eucarida</taxon>
        <taxon>Decapoda</taxon>
        <taxon>Pleocyemata</taxon>
        <taxon>Anomura</taxon>
        <taxon>Galatheoidea</taxon>
        <taxon>Porcellanidae</taxon>
        <taxon>Petrolisthes</taxon>
    </lineage>
</organism>
<keyword evidence="3" id="KW-1185">Reference proteome</keyword>
<dbReference type="Proteomes" id="UP001286313">
    <property type="component" value="Unassembled WGS sequence"/>
</dbReference>
<gene>
    <name evidence="2" type="ORF">Pcinc_017480</name>
</gene>
<proteinExistence type="predicted"/>
<evidence type="ECO:0000313" key="3">
    <source>
        <dbReference type="Proteomes" id="UP001286313"/>
    </source>
</evidence>
<feature type="signal peptide" evidence="1">
    <location>
        <begin position="1"/>
        <end position="21"/>
    </location>
</feature>
<sequence length="259" mass="29351">MSSLSLLMFLMMVAVVALVCGIPSDLIAIPKFLPRSPRAVEGLDSVLAYYVDETPEDAFKGLSIREKYALEAMLVVMLNVPPGTEKRQYNAKEQALARALRAAVLFKHKSGYNTTEAWREIEAAYHRHRPGVRLSRGEDNAASEMKLVLQKFFMSSFWSRLSRNRSRGTLYVAVGTGVEILLKQVGLEGLGSAGSVVEILWLTHRLFEDVMEYMDTECYLPTFWPFSCFIPDHCIQLAYVEQLNIIQSKWYCWFASSSD</sequence>
<comment type="caution">
    <text evidence="2">The sequence shown here is derived from an EMBL/GenBank/DDBJ whole genome shotgun (WGS) entry which is preliminary data.</text>
</comment>
<name>A0AAE1KPV6_PETCI</name>
<evidence type="ECO:0000313" key="2">
    <source>
        <dbReference type="EMBL" id="KAK3877855.1"/>
    </source>
</evidence>
<reference evidence="2" key="1">
    <citation type="submission" date="2023-10" db="EMBL/GenBank/DDBJ databases">
        <title>Genome assemblies of two species of porcelain crab, Petrolisthes cinctipes and Petrolisthes manimaculis (Anomura: Porcellanidae).</title>
        <authorList>
            <person name="Angst P."/>
        </authorList>
    </citation>
    <scope>NUCLEOTIDE SEQUENCE</scope>
    <source>
        <strain evidence="2">PB745_01</strain>
        <tissue evidence="2">Gill</tissue>
    </source>
</reference>
<keyword evidence="1" id="KW-0732">Signal</keyword>